<dbReference type="EMBL" id="BK015098">
    <property type="protein sequence ID" value="DAD90920.1"/>
    <property type="molecule type" value="Genomic_DNA"/>
</dbReference>
<accession>A0A8S5N9H8</accession>
<evidence type="ECO:0000313" key="1">
    <source>
        <dbReference type="EMBL" id="DAD90920.1"/>
    </source>
</evidence>
<reference evidence="1" key="1">
    <citation type="journal article" date="2021" name="Proc. Natl. Acad. Sci. U.S.A.">
        <title>A Catalog of Tens of Thousands of Viruses from Human Metagenomes Reveals Hidden Associations with Chronic Diseases.</title>
        <authorList>
            <person name="Tisza M.J."/>
            <person name="Buck C.B."/>
        </authorList>
    </citation>
    <scope>NUCLEOTIDE SEQUENCE</scope>
    <source>
        <strain evidence="1">CtkBO7</strain>
    </source>
</reference>
<proteinExistence type="predicted"/>
<sequence length="114" mass="13181">MYRKGRLSSLLQHEAEIHANRKSVTMNELGQYPIEDTIVGRVWCGVLPQTGSLLNGRAADTTLSKTTHKVVCRYRDDVTPDMWLIIDGKRYNILYTMDPYLNHERLEIFTEVVI</sequence>
<dbReference type="Pfam" id="PF05521">
    <property type="entry name" value="Phage_HCP"/>
    <property type="match status" value="1"/>
</dbReference>
<organism evidence="1">
    <name type="scientific">Siphoviridae sp. ctkBO7</name>
    <dbReference type="NCBI Taxonomy" id="2826441"/>
    <lineage>
        <taxon>Viruses</taxon>
        <taxon>Duplodnaviria</taxon>
        <taxon>Heunggongvirae</taxon>
        <taxon>Uroviricota</taxon>
        <taxon>Caudoviricetes</taxon>
    </lineage>
</organism>
<dbReference type="InterPro" id="IPR038666">
    <property type="entry name" value="SSP1_head-tail_sf"/>
</dbReference>
<dbReference type="InterPro" id="IPR008767">
    <property type="entry name" value="Phage_SPP1_head-tail_adaptor"/>
</dbReference>
<dbReference type="NCBIfam" id="TIGR01563">
    <property type="entry name" value="gp16_SPP1"/>
    <property type="match status" value="1"/>
</dbReference>
<name>A0A8S5N9H8_9CAUD</name>
<dbReference type="Gene3D" id="2.40.10.270">
    <property type="entry name" value="Bacteriophage SPP1 head-tail adaptor protein"/>
    <property type="match status" value="1"/>
</dbReference>
<protein>
    <submittedName>
        <fullName evidence="1">Head tail joining protein</fullName>
    </submittedName>
</protein>